<feature type="non-terminal residue" evidence="1">
    <location>
        <position position="1"/>
    </location>
</feature>
<feature type="non-terminal residue" evidence="1">
    <location>
        <position position="78"/>
    </location>
</feature>
<comment type="caution">
    <text evidence="1">The sequence shown here is derived from an EMBL/GenBank/DDBJ whole genome shotgun (WGS) entry which is preliminary data.</text>
</comment>
<gene>
    <name evidence="1" type="ORF">S06H3_65955</name>
</gene>
<protein>
    <submittedName>
        <fullName evidence="1">Uncharacterized protein</fullName>
    </submittedName>
</protein>
<reference evidence="1" key="1">
    <citation type="journal article" date="2014" name="Front. Microbiol.">
        <title>High frequency of phylogenetically diverse reductive dehalogenase-homologous genes in deep subseafloor sedimentary metagenomes.</title>
        <authorList>
            <person name="Kawai M."/>
            <person name="Futagami T."/>
            <person name="Toyoda A."/>
            <person name="Takaki Y."/>
            <person name="Nishi S."/>
            <person name="Hori S."/>
            <person name="Arai W."/>
            <person name="Tsubouchi T."/>
            <person name="Morono Y."/>
            <person name="Uchiyama I."/>
            <person name="Ito T."/>
            <person name="Fujiyama A."/>
            <person name="Inagaki F."/>
            <person name="Takami H."/>
        </authorList>
    </citation>
    <scope>NUCLEOTIDE SEQUENCE</scope>
    <source>
        <strain evidence="1">Expedition CK06-06</strain>
    </source>
</reference>
<accession>X1R5E7</accession>
<organism evidence="1">
    <name type="scientific">marine sediment metagenome</name>
    <dbReference type="NCBI Taxonomy" id="412755"/>
    <lineage>
        <taxon>unclassified sequences</taxon>
        <taxon>metagenomes</taxon>
        <taxon>ecological metagenomes</taxon>
    </lineage>
</organism>
<name>X1R5E7_9ZZZZ</name>
<dbReference type="AlphaFoldDB" id="X1R5E7"/>
<evidence type="ECO:0000313" key="1">
    <source>
        <dbReference type="EMBL" id="GAI62266.1"/>
    </source>
</evidence>
<dbReference type="EMBL" id="BARV01044667">
    <property type="protein sequence ID" value="GAI62266.1"/>
    <property type="molecule type" value="Genomic_DNA"/>
</dbReference>
<proteinExistence type="predicted"/>
<sequence>YAKEVITDKKAGRLFSGIISSGRTHHTTIIRFMATLLQSVKIMKDEDKIKDPYWTLVGYYNSLRELGHNVTFVNQDVP</sequence>